<reference evidence="2 3" key="1">
    <citation type="submission" date="2019-06" db="EMBL/GenBank/DDBJ databases">
        <title>Aeromicrobium sp. nov., isolated from a maize field.</title>
        <authorList>
            <person name="Lin S.-Y."/>
            <person name="Tsai C.-F."/>
            <person name="Young C.-C."/>
        </authorList>
    </citation>
    <scope>NUCLEOTIDE SEQUENCE [LARGE SCALE GENOMIC DNA]</scope>
    <source>
        <strain evidence="2 3">CC-CFT486</strain>
    </source>
</reference>
<organism evidence="2 3">
    <name type="scientific">Aeromicrobium terrae</name>
    <dbReference type="NCBI Taxonomy" id="2498846"/>
    <lineage>
        <taxon>Bacteria</taxon>
        <taxon>Bacillati</taxon>
        <taxon>Actinomycetota</taxon>
        <taxon>Actinomycetes</taxon>
        <taxon>Propionibacteriales</taxon>
        <taxon>Nocardioidaceae</taxon>
        <taxon>Aeromicrobium</taxon>
    </lineage>
</organism>
<comment type="caution">
    <text evidence="2">The sequence shown here is derived from an EMBL/GenBank/DDBJ whole genome shotgun (WGS) entry which is preliminary data.</text>
</comment>
<name>A0A5C8NDE0_9ACTN</name>
<gene>
    <name evidence="2" type="ORF">FHP06_14215</name>
</gene>
<feature type="transmembrane region" description="Helical" evidence="1">
    <location>
        <begin position="72"/>
        <end position="92"/>
    </location>
</feature>
<evidence type="ECO:0000313" key="2">
    <source>
        <dbReference type="EMBL" id="TXL57522.1"/>
    </source>
</evidence>
<dbReference type="AlphaFoldDB" id="A0A5C8NDE0"/>
<keyword evidence="1" id="KW-0812">Transmembrane</keyword>
<sequence length="155" mass="16949">MLWILAGAFVNAYFLIRGDDYAAFADDAWTSFVRDAWRSVVAPHQGIFIGLLIAFEAAAGVLVLIEGRARQAGLVMLVSFNVLLVAFSWWFLLWSVPLVLSLVSLWRAAPVTRSGHRPPSTRRNVLGSEDLPPAVVEPFCSAATPAHVANVESTR</sequence>
<proteinExistence type="predicted"/>
<dbReference type="Proteomes" id="UP000321571">
    <property type="component" value="Unassembled WGS sequence"/>
</dbReference>
<keyword evidence="3" id="KW-1185">Reference proteome</keyword>
<dbReference type="RefSeq" id="WP_147687455.1">
    <property type="nucleotide sequence ID" value="NZ_VDUX01000007.1"/>
</dbReference>
<evidence type="ECO:0000256" key="1">
    <source>
        <dbReference type="SAM" id="Phobius"/>
    </source>
</evidence>
<protein>
    <submittedName>
        <fullName evidence="2">Uncharacterized protein</fullName>
    </submittedName>
</protein>
<evidence type="ECO:0000313" key="3">
    <source>
        <dbReference type="Proteomes" id="UP000321571"/>
    </source>
</evidence>
<dbReference type="OrthoDB" id="3788312at2"/>
<feature type="transmembrane region" description="Helical" evidence="1">
    <location>
        <begin position="42"/>
        <end position="65"/>
    </location>
</feature>
<accession>A0A5C8NDE0</accession>
<keyword evidence="1" id="KW-1133">Transmembrane helix</keyword>
<dbReference type="EMBL" id="VDUX01000007">
    <property type="protein sequence ID" value="TXL57522.1"/>
    <property type="molecule type" value="Genomic_DNA"/>
</dbReference>
<keyword evidence="1" id="KW-0472">Membrane</keyword>